<dbReference type="Proteomes" id="UP000199545">
    <property type="component" value="Unassembled WGS sequence"/>
</dbReference>
<accession>A0A1I3P6R8</accession>
<dbReference type="OrthoDB" id="2991125at2"/>
<protein>
    <submittedName>
        <fullName evidence="1">Uncharacterized protein</fullName>
    </submittedName>
</protein>
<evidence type="ECO:0000313" key="2">
    <source>
        <dbReference type="Proteomes" id="UP000199545"/>
    </source>
</evidence>
<gene>
    <name evidence="1" type="ORF">SAMN05421852_105114</name>
</gene>
<organism evidence="1 2">
    <name type="scientific">Thermoflavimicrobium dichotomicum</name>
    <dbReference type="NCBI Taxonomy" id="46223"/>
    <lineage>
        <taxon>Bacteria</taxon>
        <taxon>Bacillati</taxon>
        <taxon>Bacillota</taxon>
        <taxon>Bacilli</taxon>
        <taxon>Bacillales</taxon>
        <taxon>Thermoactinomycetaceae</taxon>
        <taxon>Thermoflavimicrobium</taxon>
    </lineage>
</organism>
<evidence type="ECO:0000313" key="1">
    <source>
        <dbReference type="EMBL" id="SFJ17244.1"/>
    </source>
</evidence>
<sequence>MDKHYQLELAIQDLKRAEHILHQVAGRLELIQHEKSYTLNNLIADFEDLIEELEAKDEV</sequence>
<dbReference type="EMBL" id="FORR01000005">
    <property type="protein sequence ID" value="SFJ17244.1"/>
    <property type="molecule type" value="Genomic_DNA"/>
</dbReference>
<keyword evidence="2" id="KW-1185">Reference proteome</keyword>
<proteinExistence type="predicted"/>
<name>A0A1I3P6R8_9BACL</name>
<dbReference type="AlphaFoldDB" id="A0A1I3P6R8"/>
<dbReference type="RefSeq" id="WP_093229178.1">
    <property type="nucleotide sequence ID" value="NZ_FORR01000005.1"/>
</dbReference>
<reference evidence="1 2" key="1">
    <citation type="submission" date="2016-10" db="EMBL/GenBank/DDBJ databases">
        <authorList>
            <person name="de Groot N.N."/>
        </authorList>
    </citation>
    <scope>NUCLEOTIDE SEQUENCE [LARGE SCALE GENOMIC DNA]</scope>
    <source>
        <strain evidence="1 2">DSM 44778</strain>
    </source>
</reference>